<organism evidence="5 6">
    <name type="scientific">Fimbriiglobus ruber</name>
    <dbReference type="NCBI Taxonomy" id="1908690"/>
    <lineage>
        <taxon>Bacteria</taxon>
        <taxon>Pseudomonadati</taxon>
        <taxon>Planctomycetota</taxon>
        <taxon>Planctomycetia</taxon>
        <taxon>Gemmatales</taxon>
        <taxon>Gemmataceae</taxon>
        <taxon>Fimbriiglobus</taxon>
    </lineage>
</organism>
<protein>
    <submittedName>
        <fullName evidence="5">Uncharacterized protein</fullName>
    </submittedName>
</protein>
<evidence type="ECO:0000256" key="2">
    <source>
        <dbReference type="ARBA" id="ARBA00022803"/>
    </source>
</evidence>
<evidence type="ECO:0000313" key="6">
    <source>
        <dbReference type="Proteomes" id="UP000214646"/>
    </source>
</evidence>
<reference evidence="6" key="1">
    <citation type="submission" date="2017-06" db="EMBL/GenBank/DDBJ databases">
        <title>Genome analysis of Fimbriiglobus ruber SP5, the first member of the order Planctomycetales with confirmed chitinolytic capability.</title>
        <authorList>
            <person name="Ravin N.V."/>
            <person name="Rakitin A.L."/>
            <person name="Ivanova A.A."/>
            <person name="Beletsky A.V."/>
            <person name="Kulichevskaya I.S."/>
            <person name="Mardanov A.V."/>
            <person name="Dedysh S.N."/>
        </authorList>
    </citation>
    <scope>NUCLEOTIDE SEQUENCE [LARGE SCALE GENOMIC DNA]</scope>
    <source>
        <strain evidence="6">SP5</strain>
    </source>
</reference>
<dbReference type="RefSeq" id="WP_088256507.1">
    <property type="nucleotide sequence ID" value="NZ_NIDE01000008.1"/>
</dbReference>
<keyword evidence="4" id="KW-0812">Transmembrane</keyword>
<dbReference type="InterPro" id="IPR013105">
    <property type="entry name" value="TPR_2"/>
</dbReference>
<dbReference type="OrthoDB" id="243265at2"/>
<keyword evidence="6" id="KW-1185">Reference proteome</keyword>
<name>A0A225DWS4_9BACT</name>
<evidence type="ECO:0000313" key="5">
    <source>
        <dbReference type="EMBL" id="OWK40617.1"/>
    </source>
</evidence>
<keyword evidence="1" id="KW-0677">Repeat</keyword>
<accession>A0A225DWS4</accession>
<keyword evidence="4" id="KW-0472">Membrane</keyword>
<dbReference type="EMBL" id="NIDE01000008">
    <property type="protein sequence ID" value="OWK40617.1"/>
    <property type="molecule type" value="Genomic_DNA"/>
</dbReference>
<dbReference type="PROSITE" id="PS50005">
    <property type="entry name" value="TPR"/>
    <property type="match status" value="1"/>
</dbReference>
<keyword evidence="2 3" id="KW-0802">TPR repeat</keyword>
<keyword evidence="4" id="KW-1133">Transmembrane helix</keyword>
<dbReference type="Pfam" id="PF07719">
    <property type="entry name" value="TPR_2"/>
    <property type="match status" value="1"/>
</dbReference>
<dbReference type="AlphaFoldDB" id="A0A225DWS4"/>
<feature type="repeat" description="TPR" evidence="3">
    <location>
        <begin position="45"/>
        <end position="78"/>
    </location>
</feature>
<evidence type="ECO:0000256" key="4">
    <source>
        <dbReference type="SAM" id="Phobius"/>
    </source>
</evidence>
<gene>
    <name evidence="5" type="ORF">FRUB_05536</name>
</gene>
<feature type="transmembrane region" description="Helical" evidence="4">
    <location>
        <begin position="6"/>
        <end position="31"/>
    </location>
</feature>
<comment type="caution">
    <text evidence="5">The sequence shown here is derived from an EMBL/GenBank/DDBJ whole genome shotgun (WGS) entry which is preliminary data.</text>
</comment>
<dbReference type="SUPFAM" id="SSF48452">
    <property type="entry name" value="TPR-like"/>
    <property type="match status" value="1"/>
</dbReference>
<proteinExistence type="predicted"/>
<evidence type="ECO:0000256" key="1">
    <source>
        <dbReference type="ARBA" id="ARBA00022737"/>
    </source>
</evidence>
<dbReference type="InterPro" id="IPR011990">
    <property type="entry name" value="TPR-like_helical_dom_sf"/>
</dbReference>
<dbReference type="InterPro" id="IPR019734">
    <property type="entry name" value="TPR_rpt"/>
</dbReference>
<sequence length="97" mass="10828">MEKISVGIGLIIVTCVVVLMAGFVAAAWFLLRPLAVSLGLVRLTPYDYMVQAWKAERAGRWEDALAAYDQALRLDPSDQDTHARRNTVLEHLSDLDE</sequence>
<dbReference type="Proteomes" id="UP000214646">
    <property type="component" value="Unassembled WGS sequence"/>
</dbReference>
<dbReference type="Gene3D" id="1.25.40.10">
    <property type="entry name" value="Tetratricopeptide repeat domain"/>
    <property type="match status" value="1"/>
</dbReference>
<evidence type="ECO:0000256" key="3">
    <source>
        <dbReference type="PROSITE-ProRule" id="PRU00339"/>
    </source>
</evidence>